<accession>A0A0F4LRH5</accession>
<protein>
    <submittedName>
        <fullName evidence="1">Uncharacterized protein</fullName>
    </submittedName>
</protein>
<name>A0A0F4LRH5_9LACO</name>
<dbReference type="PATRIC" id="fig|303541.3.peg.1297"/>
<dbReference type="HOGENOM" id="CLU_2287956_0_0_9"/>
<evidence type="ECO:0000313" key="1">
    <source>
        <dbReference type="EMBL" id="KJY60191.1"/>
    </source>
</evidence>
<dbReference type="RefSeq" id="WP_046307608.1">
    <property type="nucleotide sequence ID" value="NZ_KQ034000.1"/>
</dbReference>
<reference evidence="1 2" key="1">
    <citation type="submission" date="2015-01" db="EMBL/GenBank/DDBJ databases">
        <title>Comparative genomics of the lactic acid bacteria isolated from the honey bee gut.</title>
        <authorList>
            <person name="Ellegaard K.M."/>
            <person name="Tamarit D."/>
            <person name="Javelind E."/>
            <person name="Olofsson T."/>
            <person name="Andersson S.G."/>
            <person name="Vasquez A."/>
        </authorList>
    </citation>
    <scope>NUCLEOTIDE SEQUENCE [LARGE SCALE GENOMIC DNA]</scope>
    <source>
        <strain evidence="1 2">Hma11</strain>
    </source>
</reference>
<proteinExistence type="predicted"/>
<dbReference type="EMBL" id="JXLG01000009">
    <property type="protein sequence ID" value="KJY60191.1"/>
    <property type="molecule type" value="Genomic_DNA"/>
</dbReference>
<keyword evidence="2" id="KW-1185">Reference proteome</keyword>
<evidence type="ECO:0000313" key="2">
    <source>
        <dbReference type="Proteomes" id="UP000033682"/>
    </source>
</evidence>
<sequence>MYYSLGDLNNFDKLDFVMQIKRKSGKQAAIHFCDCMTLILNKAEHSDYFDEMNDELTWSRIAVEHDGTPTLFCGSFSTKTFYIYTIKGNKVKREIKQLGNN</sequence>
<organism evidence="1 2">
    <name type="scientific">Lactobacillus apis</name>
    <dbReference type="NCBI Taxonomy" id="303541"/>
    <lineage>
        <taxon>Bacteria</taxon>
        <taxon>Bacillati</taxon>
        <taxon>Bacillota</taxon>
        <taxon>Bacilli</taxon>
        <taxon>Lactobacillales</taxon>
        <taxon>Lactobacillaceae</taxon>
        <taxon>Lactobacillus</taxon>
    </lineage>
</organism>
<dbReference type="Proteomes" id="UP000033682">
    <property type="component" value="Unassembled WGS sequence"/>
</dbReference>
<gene>
    <name evidence="1" type="ORF">JF72_11340</name>
</gene>
<dbReference type="AlphaFoldDB" id="A0A0F4LRH5"/>
<comment type="caution">
    <text evidence="1">The sequence shown here is derived from an EMBL/GenBank/DDBJ whole genome shotgun (WGS) entry which is preliminary data.</text>
</comment>